<keyword evidence="2" id="KW-0645">Protease</keyword>
<dbReference type="PROSITE" id="PS50240">
    <property type="entry name" value="TRYPSIN_DOM"/>
    <property type="match status" value="1"/>
</dbReference>
<sequence>MMKFVVLALAVSVAFATRHIFPRIEQYPYHVSVMRFGRIICGGSIISSKYIITAAHCTVGFSPYTFTIRAGSSDHMTGGIMIYVKKNFSHPEFQPNSRDYDISVLELASPLPFGSRIKKLALPMKGEAPIVGANVVITGWGYTDAYSSIPRHLQAVIFEVISMEECRNRHRYIEITDRMFCARVDDKEGRNVCKVR</sequence>
<reference evidence="9" key="1">
    <citation type="submission" date="2025-08" db="UniProtKB">
        <authorList>
            <consortium name="RefSeq"/>
        </authorList>
    </citation>
    <scope>IDENTIFICATION</scope>
    <source>
        <tissue evidence="9">Whole Larva</tissue>
    </source>
</reference>
<evidence type="ECO:0000256" key="5">
    <source>
        <dbReference type="ARBA" id="ARBA00023157"/>
    </source>
</evidence>
<name>A0ABM1MH29_NICVS</name>
<evidence type="ECO:0000259" key="7">
    <source>
        <dbReference type="PROSITE" id="PS50240"/>
    </source>
</evidence>
<evidence type="ECO:0000256" key="3">
    <source>
        <dbReference type="ARBA" id="ARBA00022801"/>
    </source>
</evidence>
<evidence type="ECO:0000256" key="4">
    <source>
        <dbReference type="ARBA" id="ARBA00022825"/>
    </source>
</evidence>
<feature type="chain" id="PRO_5045036227" evidence="6">
    <location>
        <begin position="17"/>
        <end position="196"/>
    </location>
</feature>
<dbReference type="SUPFAM" id="SSF50494">
    <property type="entry name" value="Trypsin-like serine proteases"/>
    <property type="match status" value="1"/>
</dbReference>
<proteinExistence type="inferred from homology"/>
<dbReference type="GeneID" id="108560722"/>
<protein>
    <submittedName>
        <fullName evidence="9">Trypsin-4-like</fullName>
    </submittedName>
</protein>
<dbReference type="InterPro" id="IPR001254">
    <property type="entry name" value="Trypsin_dom"/>
</dbReference>
<dbReference type="Proteomes" id="UP000695000">
    <property type="component" value="Unplaced"/>
</dbReference>
<dbReference type="SMART" id="SM00020">
    <property type="entry name" value="Tryp_SPc"/>
    <property type="match status" value="1"/>
</dbReference>
<feature type="domain" description="Peptidase S1" evidence="7">
    <location>
        <begin position="26"/>
        <end position="196"/>
    </location>
</feature>
<gene>
    <name evidence="9" type="primary">LOC108560722</name>
</gene>
<dbReference type="InterPro" id="IPR050430">
    <property type="entry name" value="Peptidase_S1"/>
</dbReference>
<dbReference type="InterPro" id="IPR018114">
    <property type="entry name" value="TRYPSIN_HIS"/>
</dbReference>
<dbReference type="PRINTS" id="PR00722">
    <property type="entry name" value="CHYMOTRYPSIN"/>
</dbReference>
<keyword evidence="4" id="KW-0720">Serine protease</keyword>
<evidence type="ECO:0000313" key="8">
    <source>
        <dbReference type="Proteomes" id="UP000695000"/>
    </source>
</evidence>
<organism evidence="8 9">
    <name type="scientific">Nicrophorus vespilloides</name>
    <name type="common">Boreal carrion beetle</name>
    <dbReference type="NCBI Taxonomy" id="110193"/>
    <lineage>
        <taxon>Eukaryota</taxon>
        <taxon>Metazoa</taxon>
        <taxon>Ecdysozoa</taxon>
        <taxon>Arthropoda</taxon>
        <taxon>Hexapoda</taxon>
        <taxon>Insecta</taxon>
        <taxon>Pterygota</taxon>
        <taxon>Neoptera</taxon>
        <taxon>Endopterygota</taxon>
        <taxon>Coleoptera</taxon>
        <taxon>Polyphaga</taxon>
        <taxon>Staphyliniformia</taxon>
        <taxon>Silphidae</taxon>
        <taxon>Nicrophorinae</taxon>
        <taxon>Nicrophorus</taxon>
    </lineage>
</organism>
<dbReference type="RefSeq" id="XP_017773879.1">
    <property type="nucleotide sequence ID" value="XM_017918390.1"/>
</dbReference>
<keyword evidence="5" id="KW-1015">Disulfide bond</keyword>
<accession>A0ABM1MH29</accession>
<dbReference type="Gene3D" id="2.40.10.10">
    <property type="entry name" value="Trypsin-like serine proteases"/>
    <property type="match status" value="2"/>
</dbReference>
<evidence type="ECO:0000256" key="6">
    <source>
        <dbReference type="SAM" id="SignalP"/>
    </source>
</evidence>
<evidence type="ECO:0000256" key="1">
    <source>
        <dbReference type="ARBA" id="ARBA00007664"/>
    </source>
</evidence>
<dbReference type="Pfam" id="PF00089">
    <property type="entry name" value="Trypsin"/>
    <property type="match status" value="1"/>
</dbReference>
<dbReference type="CDD" id="cd00190">
    <property type="entry name" value="Tryp_SPc"/>
    <property type="match status" value="1"/>
</dbReference>
<evidence type="ECO:0000256" key="2">
    <source>
        <dbReference type="ARBA" id="ARBA00022670"/>
    </source>
</evidence>
<dbReference type="InterPro" id="IPR001314">
    <property type="entry name" value="Peptidase_S1A"/>
</dbReference>
<comment type="similarity">
    <text evidence="1">Belongs to the peptidase S1 family.</text>
</comment>
<dbReference type="PANTHER" id="PTHR24276:SF91">
    <property type="entry name" value="AT26814P-RELATED"/>
    <property type="match status" value="1"/>
</dbReference>
<keyword evidence="8" id="KW-1185">Reference proteome</keyword>
<keyword evidence="6" id="KW-0732">Signal</keyword>
<dbReference type="InterPro" id="IPR043504">
    <property type="entry name" value="Peptidase_S1_PA_chymotrypsin"/>
</dbReference>
<dbReference type="PANTHER" id="PTHR24276">
    <property type="entry name" value="POLYSERASE-RELATED"/>
    <property type="match status" value="1"/>
</dbReference>
<dbReference type="InterPro" id="IPR009003">
    <property type="entry name" value="Peptidase_S1_PA"/>
</dbReference>
<feature type="signal peptide" evidence="6">
    <location>
        <begin position="1"/>
        <end position="16"/>
    </location>
</feature>
<keyword evidence="3" id="KW-0378">Hydrolase</keyword>
<evidence type="ECO:0000313" key="9">
    <source>
        <dbReference type="RefSeq" id="XP_017773879.1"/>
    </source>
</evidence>
<dbReference type="PROSITE" id="PS00134">
    <property type="entry name" value="TRYPSIN_HIS"/>
    <property type="match status" value="1"/>
</dbReference>